<name>A0A345AWC0_9CAUD</name>
<organism evidence="1 2">
    <name type="scientific">Cyanophage S-TIM4</name>
    <dbReference type="NCBI Taxonomy" id="1048189"/>
    <lineage>
        <taxon>Viruses</taxon>
        <taxon>Duplodnaviria</taxon>
        <taxon>Heunggongvirae</taxon>
        <taxon>Uroviricota</taxon>
        <taxon>Caudoviricetes</taxon>
        <taxon>Pantevenvirales</taxon>
        <taxon>Kyanoviridae</taxon>
        <taxon>Thaumasvirus</taxon>
        <taxon>Thaumasvirus stim4</taxon>
    </lineage>
</organism>
<evidence type="ECO:0000313" key="1">
    <source>
        <dbReference type="EMBL" id="AXF41203.1"/>
    </source>
</evidence>
<sequence length="69" mass="8162">MTTQERDNAITQMSKHLFSVMQTRVKEDRHLDALSICEEWVVNGKDPQDEDTEFIFIPNTTFGDWTWEV</sequence>
<dbReference type="Proteomes" id="UP000257501">
    <property type="component" value="Segment"/>
</dbReference>
<dbReference type="EMBL" id="MH512890">
    <property type="protein sequence ID" value="AXF41203.1"/>
    <property type="molecule type" value="Genomic_DNA"/>
</dbReference>
<dbReference type="KEGG" id="vg:54997182"/>
<accession>A0A345AWC0</accession>
<keyword evidence="2" id="KW-1185">Reference proteome</keyword>
<dbReference type="GeneID" id="54997182"/>
<reference evidence="1 2" key="1">
    <citation type="journal article" date="2011" name="Nature">
        <title>Genomic island variability facilitates Prochlorococcus-virus coexistence.</title>
        <authorList>
            <person name="Avrani S."/>
            <person name="Wurtzel O."/>
            <person name="Sharon I."/>
            <person name="Sorek R."/>
            <person name="Lindell D."/>
        </authorList>
    </citation>
    <scope>NUCLEOTIDE SEQUENCE [LARGE SCALE GENOMIC DNA]</scope>
</reference>
<dbReference type="RefSeq" id="YP_009806324.1">
    <property type="nucleotide sequence ID" value="NC_048015.1"/>
</dbReference>
<protein>
    <submittedName>
        <fullName evidence="1">Uncharacterized protein</fullName>
    </submittedName>
</protein>
<evidence type="ECO:0000313" key="2">
    <source>
        <dbReference type="Proteomes" id="UP000257501"/>
    </source>
</evidence>
<proteinExistence type="predicted"/>
<gene>
    <name evidence="1" type="primary">ORF_67</name>
    <name evidence="1" type="ORF">S-TIM4_ORF_67</name>
</gene>